<dbReference type="EMBL" id="KV440980">
    <property type="protein sequence ID" value="OAD73957.1"/>
    <property type="molecule type" value="Genomic_DNA"/>
</dbReference>
<dbReference type="InParanoid" id="A0A162PLG7"/>
<proteinExistence type="predicted"/>
<protein>
    <submittedName>
        <fullName evidence="1">Uncharacterized protein</fullName>
    </submittedName>
</protein>
<reference evidence="2" key="1">
    <citation type="submission" date="2015-06" db="EMBL/GenBank/DDBJ databases">
        <title>Expansion of signal transduction pathways in fungi by whole-genome duplication.</title>
        <authorList>
            <consortium name="DOE Joint Genome Institute"/>
            <person name="Corrochano L.M."/>
            <person name="Kuo A."/>
            <person name="Marcet-Houben M."/>
            <person name="Polaino S."/>
            <person name="Salamov A."/>
            <person name="Villalobos J.M."/>
            <person name="Alvarez M.I."/>
            <person name="Avalos J."/>
            <person name="Benito E.P."/>
            <person name="Benoit I."/>
            <person name="Burger G."/>
            <person name="Camino L.P."/>
            <person name="Canovas D."/>
            <person name="Cerda-Olmedo E."/>
            <person name="Cheng J.-F."/>
            <person name="Dominguez A."/>
            <person name="Elias M."/>
            <person name="Eslava A.P."/>
            <person name="Glaser F."/>
            <person name="Grimwood J."/>
            <person name="Gutierrez G."/>
            <person name="Heitman J."/>
            <person name="Henrissat B."/>
            <person name="Iturriaga E.A."/>
            <person name="Lang B.F."/>
            <person name="Lavin J.L."/>
            <person name="Lee S."/>
            <person name="Li W."/>
            <person name="Lindquist E."/>
            <person name="Lopez-Garcia S."/>
            <person name="Luque E.M."/>
            <person name="Marcos A.T."/>
            <person name="Martin J."/>
            <person name="McCluskey K."/>
            <person name="Medina H.R."/>
            <person name="Miralles-Duran A."/>
            <person name="Miyazaki A."/>
            <person name="Munoz-Torres E."/>
            <person name="Oguiza J.A."/>
            <person name="Ohm R."/>
            <person name="Olmedo M."/>
            <person name="Orejas M."/>
            <person name="Ortiz-Castellanos L."/>
            <person name="Pisabarro A.G."/>
            <person name="Rodriguez-Romero J."/>
            <person name="Ruiz-Herrera J."/>
            <person name="Ruiz-Vazquez R."/>
            <person name="Sanz C."/>
            <person name="Schackwitz W."/>
            <person name="Schmutz J."/>
            <person name="Shahriari M."/>
            <person name="Shelest E."/>
            <person name="Silva-Franco F."/>
            <person name="Soanes D."/>
            <person name="Syed K."/>
            <person name="Tagua V.G."/>
            <person name="Talbot N.J."/>
            <person name="Thon M."/>
            <person name="De vries R.P."/>
            <person name="Wiebenga A."/>
            <person name="Yadav J.S."/>
            <person name="Braun E.L."/>
            <person name="Baker S."/>
            <person name="Garre V."/>
            <person name="Horwitz B."/>
            <person name="Torres-Martinez S."/>
            <person name="Idnurm A."/>
            <person name="Herrera-Estrella A."/>
            <person name="Gabaldon T."/>
            <person name="Grigoriev I.V."/>
        </authorList>
    </citation>
    <scope>NUCLEOTIDE SEQUENCE [LARGE SCALE GENOMIC DNA]</scope>
    <source>
        <strain evidence="2">NRRL 1555(-)</strain>
    </source>
</reference>
<evidence type="ECO:0000313" key="1">
    <source>
        <dbReference type="EMBL" id="OAD73957.1"/>
    </source>
</evidence>
<organism evidence="1 2">
    <name type="scientific">Phycomyces blakesleeanus (strain ATCC 8743b / DSM 1359 / FGSC 10004 / NBRC 33097 / NRRL 1555)</name>
    <dbReference type="NCBI Taxonomy" id="763407"/>
    <lineage>
        <taxon>Eukaryota</taxon>
        <taxon>Fungi</taxon>
        <taxon>Fungi incertae sedis</taxon>
        <taxon>Mucoromycota</taxon>
        <taxon>Mucoromycotina</taxon>
        <taxon>Mucoromycetes</taxon>
        <taxon>Mucorales</taxon>
        <taxon>Phycomycetaceae</taxon>
        <taxon>Phycomyces</taxon>
    </lineage>
</organism>
<dbReference type="RefSeq" id="XP_018291997.1">
    <property type="nucleotide sequence ID" value="XM_018431435.1"/>
</dbReference>
<dbReference type="Proteomes" id="UP000077315">
    <property type="component" value="Unassembled WGS sequence"/>
</dbReference>
<dbReference type="VEuPathDB" id="FungiDB:PHYBLDRAFT_145422"/>
<keyword evidence="2" id="KW-1185">Reference proteome</keyword>
<gene>
    <name evidence="1" type="ORF">PHYBLDRAFT_145422</name>
</gene>
<name>A0A162PLG7_PHYB8</name>
<accession>A0A162PLG7</accession>
<dbReference type="GeneID" id="28992341"/>
<sequence>MANKVKEEVEEELESGGTAEDRGVYVFDKIAAYSATMHPGFEDLQTLKTIPGLDQTKTDLIKRALADAVRLMDEYRSENPSYFRNMNTQK</sequence>
<dbReference type="AlphaFoldDB" id="A0A162PLG7"/>
<evidence type="ECO:0000313" key="2">
    <source>
        <dbReference type="Proteomes" id="UP000077315"/>
    </source>
</evidence>